<protein>
    <submittedName>
        <fullName evidence="2">Putative oxidoreductase CzcO-like</fullName>
    </submittedName>
</protein>
<dbReference type="Pfam" id="PF13738">
    <property type="entry name" value="Pyr_redox_3"/>
    <property type="match status" value="1"/>
</dbReference>
<proteinExistence type="predicted"/>
<dbReference type="PRINTS" id="PR00368">
    <property type="entry name" value="FADPNR"/>
</dbReference>
<keyword evidence="3" id="KW-1185">Reference proteome</keyword>
<dbReference type="EMBL" id="CP015961">
    <property type="protein sequence ID" value="ANI92059.1"/>
    <property type="molecule type" value="Genomic_DNA"/>
</dbReference>
<dbReference type="SUPFAM" id="SSF51905">
    <property type="entry name" value="FAD/NAD(P)-binding domain"/>
    <property type="match status" value="1"/>
</dbReference>
<evidence type="ECO:0000313" key="2">
    <source>
        <dbReference type="EMBL" id="ANI92059.1"/>
    </source>
</evidence>
<evidence type="ECO:0000256" key="1">
    <source>
        <dbReference type="ARBA" id="ARBA00023002"/>
    </source>
</evidence>
<dbReference type="GO" id="GO:0004497">
    <property type="term" value="F:monooxygenase activity"/>
    <property type="evidence" value="ECO:0007669"/>
    <property type="project" value="TreeGrafter"/>
</dbReference>
<keyword evidence="1" id="KW-0560">Oxidoreductase</keyword>
<gene>
    <name evidence="2" type="ORF">BJL86_1275</name>
</gene>
<reference evidence="2 3" key="1">
    <citation type="submission" date="2016-06" db="EMBL/GenBank/DDBJ databases">
        <title>Complete genome sequence of a saline-alkali tolerant type strain Dietzia timorensis ID05-A0528T.</title>
        <authorList>
            <person name="Wu X."/>
        </authorList>
    </citation>
    <scope>NUCLEOTIDE SEQUENCE [LARGE SCALE GENOMIC DNA]</scope>
    <source>
        <strain evidence="2 3">ID05-A0528</strain>
    </source>
</reference>
<dbReference type="Gene3D" id="3.50.50.60">
    <property type="entry name" value="FAD/NAD(P)-binding domain"/>
    <property type="match status" value="1"/>
</dbReference>
<sequence>MTRSVDVLVIGAGQAGLSVSYHLRRTGFVPLHLLDDGAVARSARSFLVVDANPGPGGAWQHRWDSLTMSRVNGIFDLPGMPQEDVPGDVRSNVALPDYFARFENEYDIGIERPVRVYSVDYEDPDDPRSWLRVATDGGALRARVIMNATGTWTKPFVPWVPGADTFAGEQLHTVDYHRAEAFTGQRVAIVGGGISALTFLLEVAEVGETLWFTRREPVFREGEFTPEIGRMVISRVEETVRMGMRPESVVSSTELRWTPELRRAQRAGILERRPMFSSIEPTGVRMPDGSLEAVDAIIWATGFRWELGHLRGLNLRAPGGGIEMEPPMVAGEPRVYLVGYGPSASTVGANRAGRQAVTMAREFLGDR</sequence>
<dbReference type="RefSeq" id="WP_197487644.1">
    <property type="nucleotide sequence ID" value="NZ_CP015961.1"/>
</dbReference>
<dbReference type="PANTHER" id="PTHR43539">
    <property type="entry name" value="FLAVIN-BINDING MONOOXYGENASE-LIKE PROTEIN (AFU_ORTHOLOGUE AFUA_4G09220)"/>
    <property type="match status" value="1"/>
</dbReference>
<evidence type="ECO:0000313" key="3">
    <source>
        <dbReference type="Proteomes" id="UP000186104"/>
    </source>
</evidence>
<organism evidence="2 3">
    <name type="scientific">Dietzia timorensis</name>
    <dbReference type="NCBI Taxonomy" id="499555"/>
    <lineage>
        <taxon>Bacteria</taxon>
        <taxon>Bacillati</taxon>
        <taxon>Actinomycetota</taxon>
        <taxon>Actinomycetes</taxon>
        <taxon>Mycobacteriales</taxon>
        <taxon>Dietziaceae</taxon>
        <taxon>Dietzia</taxon>
    </lineage>
</organism>
<dbReference type="InterPro" id="IPR050982">
    <property type="entry name" value="Auxin_biosynth/cation_transpt"/>
</dbReference>
<dbReference type="AlphaFoldDB" id="A0A173LJW5"/>
<name>A0A173LJW5_9ACTN</name>
<dbReference type="STRING" id="499555.BJL86_1275"/>
<dbReference type="InterPro" id="IPR036188">
    <property type="entry name" value="FAD/NAD-bd_sf"/>
</dbReference>
<dbReference type="PRINTS" id="PR00411">
    <property type="entry name" value="PNDRDTASEI"/>
</dbReference>
<dbReference type="GO" id="GO:0050660">
    <property type="term" value="F:flavin adenine dinucleotide binding"/>
    <property type="evidence" value="ECO:0007669"/>
    <property type="project" value="TreeGrafter"/>
</dbReference>
<dbReference type="PANTHER" id="PTHR43539:SF78">
    <property type="entry name" value="FLAVIN-CONTAINING MONOOXYGENASE"/>
    <property type="match status" value="1"/>
</dbReference>
<dbReference type="KEGG" id="dtm:BJL86_1275"/>
<dbReference type="Proteomes" id="UP000186104">
    <property type="component" value="Chromosome"/>
</dbReference>
<accession>A0A173LJW5</accession>